<evidence type="ECO:0000313" key="1">
    <source>
        <dbReference type="EMBL" id="CAC5402708.1"/>
    </source>
</evidence>
<gene>
    <name evidence="1" type="ORF">MCOR_36635</name>
</gene>
<keyword evidence="2" id="KW-1185">Reference proteome</keyword>
<dbReference type="PANTHER" id="PTHR47331">
    <property type="entry name" value="PHD-TYPE DOMAIN-CONTAINING PROTEIN"/>
    <property type="match status" value="1"/>
</dbReference>
<dbReference type="Proteomes" id="UP000507470">
    <property type="component" value="Unassembled WGS sequence"/>
</dbReference>
<protein>
    <submittedName>
        <fullName evidence="1">Uncharacterized protein</fullName>
    </submittedName>
</protein>
<accession>A0A6J8D1W5</accession>
<proteinExistence type="predicted"/>
<sequence>MEIWKPYRAEVRHNTQTDIRIVAFTTYRDTGSLKQVDWKQQARKYEHLAGIIFSNLGKRPTVDKLIELDYSVLHYSCYSSRDKRGEPGQPIGRLTPLGWMSIGNQTREQDQKLFNRTYFVRSQENRNDLDNIFLRTRNIKTPSKSVFLNSDERKALSKVEQSFEFMDRHYEVGVQWKNVTPSSQNNYNMALTRFEKPKERLNKDPSIANDYIQTTSIEK</sequence>
<dbReference type="EMBL" id="CACVKT020006605">
    <property type="protein sequence ID" value="CAC5402708.1"/>
    <property type="molecule type" value="Genomic_DNA"/>
</dbReference>
<reference evidence="1 2" key="1">
    <citation type="submission" date="2020-06" db="EMBL/GenBank/DDBJ databases">
        <authorList>
            <person name="Li R."/>
            <person name="Bekaert M."/>
        </authorList>
    </citation>
    <scope>NUCLEOTIDE SEQUENCE [LARGE SCALE GENOMIC DNA]</scope>
    <source>
        <strain evidence="2">wild</strain>
    </source>
</reference>
<organism evidence="1 2">
    <name type="scientific">Mytilus coruscus</name>
    <name type="common">Sea mussel</name>
    <dbReference type="NCBI Taxonomy" id="42192"/>
    <lineage>
        <taxon>Eukaryota</taxon>
        <taxon>Metazoa</taxon>
        <taxon>Spiralia</taxon>
        <taxon>Lophotrochozoa</taxon>
        <taxon>Mollusca</taxon>
        <taxon>Bivalvia</taxon>
        <taxon>Autobranchia</taxon>
        <taxon>Pteriomorphia</taxon>
        <taxon>Mytilida</taxon>
        <taxon>Mytiloidea</taxon>
        <taxon>Mytilidae</taxon>
        <taxon>Mytilinae</taxon>
        <taxon>Mytilus</taxon>
    </lineage>
</organism>
<dbReference type="PANTHER" id="PTHR47331:SF1">
    <property type="entry name" value="GAG-LIKE PROTEIN"/>
    <property type="match status" value="1"/>
</dbReference>
<dbReference type="AlphaFoldDB" id="A0A6J8D1W5"/>
<name>A0A6J8D1W5_MYTCO</name>
<evidence type="ECO:0000313" key="2">
    <source>
        <dbReference type="Proteomes" id="UP000507470"/>
    </source>
</evidence>
<dbReference type="OrthoDB" id="10067250at2759"/>